<reference evidence="1 2" key="1">
    <citation type="submission" date="2015-12" db="EMBL/GenBank/DDBJ databases">
        <title>Draft genome of the nematode, Onchocerca flexuosa.</title>
        <authorList>
            <person name="Mitreva M."/>
        </authorList>
    </citation>
    <scope>NUCLEOTIDE SEQUENCE [LARGE SCALE GENOMIC DNA]</scope>
    <source>
        <strain evidence="1">Red Deer</strain>
    </source>
</reference>
<evidence type="ECO:0000313" key="1">
    <source>
        <dbReference type="EMBL" id="OZC10004.1"/>
    </source>
</evidence>
<dbReference type="AlphaFoldDB" id="A0A238BY70"/>
<accession>A0A238BY70</accession>
<keyword evidence="2" id="KW-1185">Reference proteome</keyword>
<gene>
    <name evidence="1" type="ORF">X798_02850</name>
</gene>
<protein>
    <submittedName>
        <fullName evidence="1">Uncharacterized protein</fullName>
    </submittedName>
</protein>
<sequence>MFIEEHINFSKLDGQDMMMAIWHLLLNYELKACLLRLIICGSILLPSI</sequence>
<dbReference type="EMBL" id="KZ269989">
    <property type="protein sequence ID" value="OZC10004.1"/>
    <property type="molecule type" value="Genomic_DNA"/>
</dbReference>
<proteinExistence type="predicted"/>
<evidence type="ECO:0000313" key="2">
    <source>
        <dbReference type="Proteomes" id="UP000242913"/>
    </source>
</evidence>
<name>A0A238BY70_9BILA</name>
<dbReference type="Proteomes" id="UP000242913">
    <property type="component" value="Unassembled WGS sequence"/>
</dbReference>
<organism evidence="1 2">
    <name type="scientific">Onchocerca flexuosa</name>
    <dbReference type="NCBI Taxonomy" id="387005"/>
    <lineage>
        <taxon>Eukaryota</taxon>
        <taxon>Metazoa</taxon>
        <taxon>Ecdysozoa</taxon>
        <taxon>Nematoda</taxon>
        <taxon>Chromadorea</taxon>
        <taxon>Rhabditida</taxon>
        <taxon>Spirurina</taxon>
        <taxon>Spiruromorpha</taxon>
        <taxon>Filarioidea</taxon>
        <taxon>Onchocercidae</taxon>
        <taxon>Onchocerca</taxon>
    </lineage>
</organism>